<evidence type="ECO:0000313" key="3">
    <source>
        <dbReference type="Proteomes" id="UP001163255"/>
    </source>
</evidence>
<proteinExistence type="predicted"/>
<dbReference type="EMBL" id="CP103300">
    <property type="protein sequence ID" value="UYM14968.1"/>
    <property type="molecule type" value="Genomic_DNA"/>
</dbReference>
<organism evidence="2 3">
    <name type="scientific">Endozoicomonas euniceicola</name>
    <dbReference type="NCBI Taxonomy" id="1234143"/>
    <lineage>
        <taxon>Bacteria</taxon>
        <taxon>Pseudomonadati</taxon>
        <taxon>Pseudomonadota</taxon>
        <taxon>Gammaproteobacteria</taxon>
        <taxon>Oceanospirillales</taxon>
        <taxon>Endozoicomonadaceae</taxon>
        <taxon>Endozoicomonas</taxon>
    </lineage>
</organism>
<protein>
    <submittedName>
        <fullName evidence="2">Uncharacterized protein</fullName>
    </submittedName>
</protein>
<evidence type="ECO:0000313" key="2">
    <source>
        <dbReference type="EMBL" id="UYM14968.1"/>
    </source>
</evidence>
<keyword evidence="1" id="KW-0732">Signal</keyword>
<accession>A0ABY6GSA8</accession>
<evidence type="ECO:0000256" key="1">
    <source>
        <dbReference type="SAM" id="SignalP"/>
    </source>
</evidence>
<dbReference type="Proteomes" id="UP001163255">
    <property type="component" value="Chromosome"/>
</dbReference>
<feature type="chain" id="PRO_5046958665" evidence="1">
    <location>
        <begin position="21"/>
        <end position="147"/>
    </location>
</feature>
<reference evidence="2" key="1">
    <citation type="submission" date="2022-10" db="EMBL/GenBank/DDBJ databases">
        <title>Completed Genome Sequence of two octocoral isolated bacterium, Endozoicomonas euniceicola EF212T and Endozoicomonas gorgoniicola PS125T.</title>
        <authorList>
            <person name="Chiou Y.-J."/>
            <person name="Chen Y.-H."/>
        </authorList>
    </citation>
    <scope>NUCLEOTIDE SEQUENCE</scope>
    <source>
        <strain evidence="2">EF212</strain>
    </source>
</reference>
<keyword evidence="3" id="KW-1185">Reference proteome</keyword>
<dbReference type="RefSeq" id="WP_262596737.1">
    <property type="nucleotide sequence ID" value="NZ_CP103300.1"/>
</dbReference>
<name>A0ABY6GSA8_9GAMM</name>
<sequence>MKRPLLLVSVLWLNASALFSWDDELIDNTFVINTDEGHQLSIGIHCTEGVEIYEILDIRMISFQGFPIDSYSILARTSDGDLMLTCNTHGYVYDYRIPSDPDYAFFETNDVLEIDSDNESVVFEGDEGTVDEDVGYCTDSSVVELAQ</sequence>
<feature type="signal peptide" evidence="1">
    <location>
        <begin position="1"/>
        <end position="20"/>
    </location>
</feature>
<gene>
    <name evidence="2" type="ORF">NX720_19055</name>
</gene>